<comment type="caution">
    <text evidence="2">The sequence shown here is derived from an EMBL/GenBank/DDBJ whole genome shotgun (WGS) entry which is preliminary data.</text>
</comment>
<reference evidence="2" key="2">
    <citation type="submission" date="2020-11" db="EMBL/GenBank/DDBJ databases">
        <authorList>
            <person name="McCartney M.A."/>
            <person name="Auch B."/>
            <person name="Kono T."/>
            <person name="Mallez S."/>
            <person name="Becker A."/>
            <person name="Gohl D.M."/>
            <person name="Silverstein K.A.T."/>
            <person name="Koren S."/>
            <person name="Bechman K.B."/>
            <person name="Herman A."/>
            <person name="Abrahante J.E."/>
            <person name="Garbe J."/>
        </authorList>
    </citation>
    <scope>NUCLEOTIDE SEQUENCE</scope>
    <source>
        <strain evidence="2">Duluth1</strain>
        <tissue evidence="2">Whole animal</tissue>
    </source>
</reference>
<organism evidence="2 3">
    <name type="scientific">Dreissena polymorpha</name>
    <name type="common">Zebra mussel</name>
    <name type="synonym">Mytilus polymorpha</name>
    <dbReference type="NCBI Taxonomy" id="45954"/>
    <lineage>
        <taxon>Eukaryota</taxon>
        <taxon>Metazoa</taxon>
        <taxon>Spiralia</taxon>
        <taxon>Lophotrochozoa</taxon>
        <taxon>Mollusca</taxon>
        <taxon>Bivalvia</taxon>
        <taxon>Autobranchia</taxon>
        <taxon>Heteroconchia</taxon>
        <taxon>Euheterodonta</taxon>
        <taxon>Imparidentia</taxon>
        <taxon>Neoheterodontei</taxon>
        <taxon>Myida</taxon>
        <taxon>Dreissenoidea</taxon>
        <taxon>Dreissenidae</taxon>
        <taxon>Dreissena</taxon>
    </lineage>
</organism>
<evidence type="ECO:0000313" key="3">
    <source>
        <dbReference type="Proteomes" id="UP000828390"/>
    </source>
</evidence>
<gene>
    <name evidence="2" type="ORF">DPMN_096539</name>
</gene>
<dbReference type="Proteomes" id="UP000828390">
    <property type="component" value="Unassembled WGS sequence"/>
</dbReference>
<evidence type="ECO:0000256" key="1">
    <source>
        <dbReference type="SAM" id="MobiDB-lite"/>
    </source>
</evidence>
<sequence>MAEQRRETFQSRKRAEGPVPVELTGRDVNHMTLAMHRATSDHMAPAILQTLPGTGQDVDH</sequence>
<reference evidence="2" key="1">
    <citation type="journal article" date="2019" name="bioRxiv">
        <title>The Genome of the Zebra Mussel, Dreissena polymorpha: A Resource for Invasive Species Research.</title>
        <authorList>
            <person name="McCartney M.A."/>
            <person name="Auch B."/>
            <person name="Kono T."/>
            <person name="Mallez S."/>
            <person name="Zhang Y."/>
            <person name="Obille A."/>
            <person name="Becker A."/>
            <person name="Abrahante J.E."/>
            <person name="Garbe J."/>
            <person name="Badalamenti J.P."/>
            <person name="Herman A."/>
            <person name="Mangelson H."/>
            <person name="Liachko I."/>
            <person name="Sullivan S."/>
            <person name="Sone E.D."/>
            <person name="Koren S."/>
            <person name="Silverstein K.A.T."/>
            <person name="Beckman K.B."/>
            <person name="Gohl D.M."/>
        </authorList>
    </citation>
    <scope>NUCLEOTIDE SEQUENCE</scope>
    <source>
        <strain evidence="2">Duluth1</strain>
        <tissue evidence="2">Whole animal</tissue>
    </source>
</reference>
<dbReference type="EMBL" id="JAIWYP010000003">
    <property type="protein sequence ID" value="KAH3854000.1"/>
    <property type="molecule type" value="Genomic_DNA"/>
</dbReference>
<dbReference type="AlphaFoldDB" id="A0A9D4L8J1"/>
<evidence type="ECO:0000313" key="2">
    <source>
        <dbReference type="EMBL" id="KAH3854000.1"/>
    </source>
</evidence>
<feature type="compositionally biased region" description="Basic and acidic residues" evidence="1">
    <location>
        <begin position="1"/>
        <end position="16"/>
    </location>
</feature>
<keyword evidence="3" id="KW-1185">Reference proteome</keyword>
<name>A0A9D4L8J1_DREPO</name>
<accession>A0A9D4L8J1</accession>
<protein>
    <submittedName>
        <fullName evidence="2">Uncharacterized protein</fullName>
    </submittedName>
</protein>
<proteinExistence type="predicted"/>
<feature type="region of interest" description="Disordered" evidence="1">
    <location>
        <begin position="1"/>
        <end position="21"/>
    </location>
</feature>